<dbReference type="InterPro" id="IPR036396">
    <property type="entry name" value="Cyt_P450_sf"/>
</dbReference>
<proteinExistence type="inferred from homology"/>
<protein>
    <submittedName>
        <fullName evidence="7">Cytochrome P450 2L1</fullName>
    </submittedName>
</protein>
<keyword evidence="6" id="KW-0560">Oxidoreductase</keyword>
<keyword evidence="5 6" id="KW-0349">Heme</keyword>
<keyword evidence="8" id="KW-1185">Reference proteome</keyword>
<dbReference type="AlphaFoldDB" id="A0A9Q0MSD3"/>
<comment type="similarity">
    <text evidence="1 6">Belongs to the cytochrome P450 family.</text>
</comment>
<evidence type="ECO:0000313" key="7">
    <source>
        <dbReference type="EMBL" id="KAJ6636179.1"/>
    </source>
</evidence>
<dbReference type="InterPro" id="IPR050182">
    <property type="entry name" value="Cytochrome_P450_fam2"/>
</dbReference>
<evidence type="ECO:0000256" key="3">
    <source>
        <dbReference type="ARBA" id="ARBA00023004"/>
    </source>
</evidence>
<dbReference type="InterPro" id="IPR001128">
    <property type="entry name" value="Cyt_P450"/>
</dbReference>
<reference evidence="7" key="1">
    <citation type="submission" date="2022-07" db="EMBL/GenBank/DDBJ databases">
        <authorList>
            <person name="Trinca V."/>
            <person name="Uliana J.V.C."/>
            <person name="Torres T.T."/>
            <person name="Ward R.J."/>
            <person name="Monesi N."/>
        </authorList>
    </citation>
    <scope>NUCLEOTIDE SEQUENCE</scope>
    <source>
        <strain evidence="7">HSMRA1968</strain>
        <tissue evidence="7">Whole embryos</tissue>
    </source>
</reference>
<keyword evidence="4 6" id="KW-0503">Monooxygenase</keyword>
<accession>A0A9Q0MSD3</accession>
<dbReference type="InterPro" id="IPR017972">
    <property type="entry name" value="Cyt_P450_CS"/>
</dbReference>
<evidence type="ECO:0000256" key="2">
    <source>
        <dbReference type="ARBA" id="ARBA00022723"/>
    </source>
</evidence>
<dbReference type="Gene3D" id="1.10.630.10">
    <property type="entry name" value="Cytochrome P450"/>
    <property type="match status" value="1"/>
</dbReference>
<dbReference type="OrthoDB" id="1055148at2759"/>
<dbReference type="GO" id="GO:0005506">
    <property type="term" value="F:iron ion binding"/>
    <property type="evidence" value="ECO:0007669"/>
    <property type="project" value="InterPro"/>
</dbReference>
<dbReference type="PANTHER" id="PTHR24300">
    <property type="entry name" value="CYTOCHROME P450 508A4-RELATED"/>
    <property type="match status" value="1"/>
</dbReference>
<dbReference type="InterPro" id="IPR002401">
    <property type="entry name" value="Cyt_P450_E_grp-I"/>
</dbReference>
<dbReference type="PRINTS" id="PR00463">
    <property type="entry name" value="EP450I"/>
</dbReference>
<keyword evidence="2 5" id="KW-0479">Metal-binding</keyword>
<feature type="binding site" description="axial binding residue" evidence="5">
    <location>
        <position position="223"/>
    </location>
    <ligand>
        <name>heme</name>
        <dbReference type="ChEBI" id="CHEBI:30413"/>
    </ligand>
    <ligandPart>
        <name>Fe</name>
        <dbReference type="ChEBI" id="CHEBI:18248"/>
    </ligandPart>
</feature>
<keyword evidence="3 5" id="KW-0408">Iron</keyword>
<dbReference type="PRINTS" id="PR00385">
    <property type="entry name" value="P450"/>
</dbReference>
<evidence type="ECO:0000256" key="4">
    <source>
        <dbReference type="ARBA" id="ARBA00023033"/>
    </source>
</evidence>
<dbReference type="SUPFAM" id="SSF48264">
    <property type="entry name" value="Cytochrome P450"/>
    <property type="match status" value="1"/>
</dbReference>
<evidence type="ECO:0000313" key="8">
    <source>
        <dbReference type="Proteomes" id="UP001151699"/>
    </source>
</evidence>
<comment type="caution">
    <text evidence="7">The sequence shown here is derived from an EMBL/GenBank/DDBJ whole genome shotgun (WGS) entry which is preliminary data.</text>
</comment>
<name>A0A9Q0MSD3_9DIPT</name>
<dbReference type="Pfam" id="PF00067">
    <property type="entry name" value="p450"/>
    <property type="match status" value="1"/>
</dbReference>
<gene>
    <name evidence="7" type="primary">CYP2L1</name>
    <name evidence="7" type="ORF">Bhyg_14767</name>
</gene>
<dbReference type="Proteomes" id="UP001151699">
    <property type="component" value="Chromosome C"/>
</dbReference>
<dbReference type="GO" id="GO:0004497">
    <property type="term" value="F:monooxygenase activity"/>
    <property type="evidence" value="ECO:0007669"/>
    <property type="project" value="UniProtKB-KW"/>
</dbReference>
<dbReference type="GO" id="GO:0020037">
    <property type="term" value="F:heme binding"/>
    <property type="evidence" value="ECO:0007669"/>
    <property type="project" value="InterPro"/>
</dbReference>
<evidence type="ECO:0000256" key="1">
    <source>
        <dbReference type="ARBA" id="ARBA00010617"/>
    </source>
</evidence>
<organism evidence="7 8">
    <name type="scientific">Pseudolycoriella hygida</name>
    <dbReference type="NCBI Taxonomy" id="35572"/>
    <lineage>
        <taxon>Eukaryota</taxon>
        <taxon>Metazoa</taxon>
        <taxon>Ecdysozoa</taxon>
        <taxon>Arthropoda</taxon>
        <taxon>Hexapoda</taxon>
        <taxon>Insecta</taxon>
        <taxon>Pterygota</taxon>
        <taxon>Neoptera</taxon>
        <taxon>Endopterygota</taxon>
        <taxon>Diptera</taxon>
        <taxon>Nematocera</taxon>
        <taxon>Sciaroidea</taxon>
        <taxon>Sciaridae</taxon>
        <taxon>Pseudolycoriella</taxon>
    </lineage>
</organism>
<dbReference type="GO" id="GO:0016705">
    <property type="term" value="F:oxidoreductase activity, acting on paired donors, with incorporation or reduction of molecular oxygen"/>
    <property type="evidence" value="ECO:0007669"/>
    <property type="project" value="InterPro"/>
</dbReference>
<dbReference type="PROSITE" id="PS00086">
    <property type="entry name" value="CYTOCHROME_P450"/>
    <property type="match status" value="1"/>
</dbReference>
<dbReference type="EMBL" id="WJQU01000004">
    <property type="protein sequence ID" value="KAJ6636179.1"/>
    <property type="molecule type" value="Genomic_DNA"/>
</dbReference>
<evidence type="ECO:0000256" key="5">
    <source>
        <dbReference type="PIRSR" id="PIRSR602401-1"/>
    </source>
</evidence>
<sequence length="278" mass="31956">MPWLAKLFPERTGFNNLLEAVKDLRNEFHILIKKRQATHSKDVLNDFLDFYLTEIEETTDEGSSFYKEEGVRNLIDLLINLFAAGSDTTTATLCWGFLYLLKYPKVYAKWKAEIDNVVGRGNLPTLIDRPKMPYTEAVLHELLRITSVTSGGLLHCTTESVRFEGYDLPKGTIILPNLYGCQHDEATWKDPDIFRPERWLNDDESEFIKDERSIPFSVGKRICPAEHLSFLSLFTFFTNLIQTFDFEATDAGLPTLDPKPGLVLHPQSYEIVLRLRKC</sequence>
<evidence type="ECO:0000256" key="6">
    <source>
        <dbReference type="RuleBase" id="RU000461"/>
    </source>
</evidence>
<comment type="cofactor">
    <cofactor evidence="5">
        <name>heme</name>
        <dbReference type="ChEBI" id="CHEBI:30413"/>
    </cofactor>
</comment>